<reference evidence="8 9" key="1">
    <citation type="submission" date="2018-11" db="EMBL/GenBank/DDBJ databases">
        <title>Genomic Encyclopedia of Type Strains, Phase IV (KMG-IV): sequencing the most valuable type-strain genomes for metagenomic binning, comparative biology and taxonomic classification.</title>
        <authorList>
            <person name="Goeker M."/>
        </authorList>
    </citation>
    <scope>NUCLEOTIDE SEQUENCE [LARGE SCALE GENOMIC DNA]</scope>
    <source>
        <strain evidence="8 9">DSM 18090</strain>
    </source>
</reference>
<accession>A0A3N5C6W3</accession>
<dbReference type="NCBIfam" id="TIGR02937">
    <property type="entry name" value="sigma70-ECF"/>
    <property type="match status" value="1"/>
</dbReference>
<evidence type="ECO:0000313" key="8">
    <source>
        <dbReference type="EMBL" id="RPF52171.1"/>
    </source>
</evidence>
<keyword evidence="2" id="KW-0805">Transcription regulation</keyword>
<comment type="similarity">
    <text evidence="1">Belongs to the sigma-70 factor family. ECF subfamily.</text>
</comment>
<evidence type="ECO:0000256" key="5">
    <source>
        <dbReference type="SAM" id="MobiDB-lite"/>
    </source>
</evidence>
<dbReference type="GO" id="GO:0003677">
    <property type="term" value="F:DNA binding"/>
    <property type="evidence" value="ECO:0007669"/>
    <property type="project" value="InterPro"/>
</dbReference>
<evidence type="ECO:0000256" key="1">
    <source>
        <dbReference type="ARBA" id="ARBA00010641"/>
    </source>
</evidence>
<dbReference type="InterPro" id="IPR013249">
    <property type="entry name" value="RNA_pol_sigma70_r4_t2"/>
</dbReference>
<evidence type="ECO:0000259" key="6">
    <source>
        <dbReference type="Pfam" id="PF04542"/>
    </source>
</evidence>
<dbReference type="GO" id="GO:0016987">
    <property type="term" value="F:sigma factor activity"/>
    <property type="evidence" value="ECO:0007669"/>
    <property type="project" value="UniProtKB-KW"/>
</dbReference>
<feature type="domain" description="RNA polymerase sigma-70 region 2" evidence="6">
    <location>
        <begin position="11"/>
        <end position="77"/>
    </location>
</feature>
<dbReference type="OrthoDB" id="2470088at2"/>
<dbReference type="GO" id="GO:0006352">
    <property type="term" value="P:DNA-templated transcription initiation"/>
    <property type="evidence" value="ECO:0007669"/>
    <property type="project" value="InterPro"/>
</dbReference>
<dbReference type="InterPro" id="IPR013325">
    <property type="entry name" value="RNA_pol_sigma_r2"/>
</dbReference>
<dbReference type="Pfam" id="PF08281">
    <property type="entry name" value="Sigma70_r4_2"/>
    <property type="match status" value="1"/>
</dbReference>
<dbReference type="PANTHER" id="PTHR43133">
    <property type="entry name" value="RNA POLYMERASE ECF-TYPE SIGMA FACTO"/>
    <property type="match status" value="1"/>
</dbReference>
<evidence type="ECO:0000256" key="2">
    <source>
        <dbReference type="ARBA" id="ARBA00023015"/>
    </source>
</evidence>
<keyword evidence="3" id="KW-0731">Sigma factor</keyword>
<dbReference type="InterPro" id="IPR039425">
    <property type="entry name" value="RNA_pol_sigma-70-like"/>
</dbReference>
<name>A0A3N5C6W3_9BACI</name>
<dbReference type="AlphaFoldDB" id="A0A3N5C6W3"/>
<dbReference type="Pfam" id="PF04542">
    <property type="entry name" value="Sigma70_r2"/>
    <property type="match status" value="1"/>
</dbReference>
<dbReference type="RefSeq" id="WP_124222365.1">
    <property type="nucleotide sequence ID" value="NZ_RKRF01000010.1"/>
</dbReference>
<keyword evidence="4" id="KW-0804">Transcription</keyword>
<dbReference type="SUPFAM" id="SSF88659">
    <property type="entry name" value="Sigma3 and sigma4 domains of RNA polymerase sigma factors"/>
    <property type="match status" value="1"/>
</dbReference>
<keyword evidence="9" id="KW-1185">Reference proteome</keyword>
<dbReference type="InterPro" id="IPR013324">
    <property type="entry name" value="RNA_pol_sigma_r3/r4-like"/>
</dbReference>
<dbReference type="SUPFAM" id="SSF88946">
    <property type="entry name" value="Sigma2 domain of RNA polymerase sigma factors"/>
    <property type="match status" value="1"/>
</dbReference>
<protein>
    <submittedName>
        <fullName evidence="8">RNA polymerase sigma-70 factor (ECF subfamily)</fullName>
    </submittedName>
</protein>
<gene>
    <name evidence="8" type="ORF">EDC24_2161</name>
</gene>
<organism evidence="8 9">
    <name type="scientific">Aquisalibacillus elongatus</name>
    <dbReference type="NCBI Taxonomy" id="485577"/>
    <lineage>
        <taxon>Bacteria</taxon>
        <taxon>Bacillati</taxon>
        <taxon>Bacillota</taxon>
        <taxon>Bacilli</taxon>
        <taxon>Bacillales</taxon>
        <taxon>Bacillaceae</taxon>
        <taxon>Aquisalibacillus</taxon>
    </lineage>
</organism>
<dbReference type="Gene3D" id="1.10.1740.10">
    <property type="match status" value="1"/>
</dbReference>
<dbReference type="InterPro" id="IPR036388">
    <property type="entry name" value="WH-like_DNA-bd_sf"/>
</dbReference>
<proteinExistence type="inferred from homology"/>
<feature type="region of interest" description="Disordered" evidence="5">
    <location>
        <begin position="77"/>
        <end position="97"/>
    </location>
</feature>
<feature type="domain" description="RNA polymerase sigma factor 70 region 4 type 2" evidence="7">
    <location>
        <begin position="108"/>
        <end position="160"/>
    </location>
</feature>
<evidence type="ECO:0000313" key="9">
    <source>
        <dbReference type="Proteomes" id="UP000276443"/>
    </source>
</evidence>
<dbReference type="InterPro" id="IPR007627">
    <property type="entry name" value="RNA_pol_sigma70_r2"/>
</dbReference>
<dbReference type="PANTHER" id="PTHR43133:SF60">
    <property type="entry name" value="RNA POLYMERASE SIGMA FACTOR SIGV"/>
    <property type="match status" value="1"/>
</dbReference>
<evidence type="ECO:0000256" key="4">
    <source>
        <dbReference type="ARBA" id="ARBA00023163"/>
    </source>
</evidence>
<comment type="caution">
    <text evidence="8">The sequence shown here is derived from an EMBL/GenBank/DDBJ whole genome shotgun (WGS) entry which is preliminary data.</text>
</comment>
<dbReference type="EMBL" id="RKRF01000010">
    <property type="protein sequence ID" value="RPF52171.1"/>
    <property type="molecule type" value="Genomic_DNA"/>
</dbReference>
<evidence type="ECO:0000256" key="3">
    <source>
        <dbReference type="ARBA" id="ARBA00023082"/>
    </source>
</evidence>
<dbReference type="Proteomes" id="UP000276443">
    <property type="component" value="Unassembled WGS sequence"/>
</dbReference>
<dbReference type="InterPro" id="IPR014284">
    <property type="entry name" value="RNA_pol_sigma-70_dom"/>
</dbReference>
<dbReference type="CDD" id="cd06171">
    <property type="entry name" value="Sigma70_r4"/>
    <property type="match status" value="1"/>
</dbReference>
<sequence length="170" mass="19974">MRKSEIISDWFQNYHQDVYNFLVYYTGRRDCEDLVQEVFIKALRGLDHFNGQSNPKTWLFSIARNVAIDESRKLKRRGLDRTSPLEESPEPSTVKTPDDFLQEQETQQQLYQMIEKLRDSYRDVLVLRGIKDLSVYETACVLGWSESKVKTTYLRAKKALQAMQGGFHIE</sequence>
<evidence type="ECO:0000259" key="7">
    <source>
        <dbReference type="Pfam" id="PF08281"/>
    </source>
</evidence>
<dbReference type="Gene3D" id="1.10.10.10">
    <property type="entry name" value="Winged helix-like DNA-binding domain superfamily/Winged helix DNA-binding domain"/>
    <property type="match status" value="1"/>
</dbReference>